<gene>
    <name evidence="1" type="ORF">THTE_3272</name>
</gene>
<protein>
    <submittedName>
        <fullName evidence="1">Uncharacterized protein</fullName>
    </submittedName>
</protein>
<sequence length="60" mass="6671">MDSSQLFAVGRVHRRRSGEFMGQPGIGSMLATRDGGCRLGFFRKRCCPIFSSPGEFTRSQ</sequence>
<dbReference type="Proteomes" id="UP000215086">
    <property type="component" value="Chromosome"/>
</dbReference>
<accession>A0A286RIU4</accession>
<evidence type="ECO:0000313" key="1">
    <source>
        <dbReference type="EMBL" id="ASV75874.1"/>
    </source>
</evidence>
<name>A0A286RIU4_9BACT</name>
<dbReference type="EMBL" id="CP018477">
    <property type="protein sequence ID" value="ASV75874.1"/>
    <property type="molecule type" value="Genomic_DNA"/>
</dbReference>
<evidence type="ECO:0000313" key="2">
    <source>
        <dbReference type="Proteomes" id="UP000215086"/>
    </source>
</evidence>
<dbReference type="KEGG" id="ttf:THTE_3272"/>
<reference evidence="1 2" key="1">
    <citation type="journal article" name="Front. Microbiol.">
        <title>Sugar Metabolism of the First Thermophilic Planctomycete Thermogutta terrifontis: Comparative Genomic and Transcriptomic Approaches.</title>
        <authorList>
            <person name="Elcheninov A.G."/>
            <person name="Menzel P."/>
            <person name="Gudbergsdottir S.R."/>
            <person name="Slesarev A.I."/>
            <person name="Kadnikov V.V."/>
            <person name="Krogh A."/>
            <person name="Bonch-Osmolovskaya E.A."/>
            <person name="Peng X."/>
            <person name="Kublanov I.V."/>
        </authorList>
    </citation>
    <scope>NUCLEOTIDE SEQUENCE [LARGE SCALE GENOMIC DNA]</scope>
    <source>
        <strain evidence="1 2">R1</strain>
    </source>
</reference>
<organism evidence="1 2">
    <name type="scientific">Thermogutta terrifontis</name>
    <dbReference type="NCBI Taxonomy" id="1331910"/>
    <lineage>
        <taxon>Bacteria</taxon>
        <taxon>Pseudomonadati</taxon>
        <taxon>Planctomycetota</taxon>
        <taxon>Planctomycetia</taxon>
        <taxon>Pirellulales</taxon>
        <taxon>Thermoguttaceae</taxon>
        <taxon>Thermogutta</taxon>
    </lineage>
</organism>
<keyword evidence="2" id="KW-1185">Reference proteome</keyword>
<dbReference type="AlphaFoldDB" id="A0A286RIU4"/>
<proteinExistence type="predicted"/>